<evidence type="ECO:0000256" key="4">
    <source>
        <dbReference type="ARBA" id="ARBA00022679"/>
    </source>
</evidence>
<protein>
    <recommendedName>
        <fullName evidence="10">Probable nicotinate-nucleotide adenylyltransferase</fullName>
        <ecNumber evidence="10">2.7.7.18</ecNumber>
    </recommendedName>
    <alternativeName>
        <fullName evidence="10">Deamido-NAD(+) diphosphorylase</fullName>
    </alternativeName>
    <alternativeName>
        <fullName evidence="10">Deamido-NAD(+) pyrophosphorylase</fullName>
    </alternativeName>
    <alternativeName>
        <fullName evidence="10">Nicotinate mononucleotide adenylyltransferase</fullName>
        <shortName evidence="10">NaMN adenylyltransferase</shortName>
    </alternativeName>
</protein>
<comment type="caution">
    <text evidence="12">The sequence shown here is derived from an EMBL/GenBank/DDBJ whole genome shotgun (WGS) entry which is preliminary data.</text>
</comment>
<evidence type="ECO:0000256" key="3">
    <source>
        <dbReference type="ARBA" id="ARBA00022642"/>
    </source>
</evidence>
<evidence type="ECO:0000313" key="13">
    <source>
        <dbReference type="Proteomes" id="UP000460949"/>
    </source>
</evidence>
<evidence type="ECO:0000313" key="12">
    <source>
        <dbReference type="EMBL" id="MYL19845.1"/>
    </source>
</evidence>
<organism evidence="12 13">
    <name type="scientific">Halobacillus litoralis</name>
    <dbReference type="NCBI Taxonomy" id="45668"/>
    <lineage>
        <taxon>Bacteria</taxon>
        <taxon>Bacillati</taxon>
        <taxon>Bacillota</taxon>
        <taxon>Bacilli</taxon>
        <taxon>Bacillales</taxon>
        <taxon>Bacillaceae</taxon>
        <taxon>Halobacillus</taxon>
    </lineage>
</organism>
<gene>
    <name evidence="10" type="primary">nadD</name>
    <name evidence="12" type="ORF">GLW04_08100</name>
</gene>
<keyword evidence="7 10" id="KW-0067">ATP-binding</keyword>
<comment type="function">
    <text evidence="1 10">Catalyzes the reversible adenylation of nicotinate mononucleotide (NaMN) to nicotinic acid adenine dinucleotide (NaAD).</text>
</comment>
<reference evidence="12 13" key="1">
    <citation type="submission" date="2019-11" db="EMBL/GenBank/DDBJ databases">
        <title>Genome sequences of 17 halophilic strains isolated from different environments.</title>
        <authorList>
            <person name="Furrow R.E."/>
        </authorList>
    </citation>
    <scope>NUCLEOTIDE SEQUENCE [LARGE SCALE GENOMIC DNA]</scope>
    <source>
        <strain evidence="12 13">22511_23_Filter</strain>
    </source>
</reference>
<evidence type="ECO:0000256" key="10">
    <source>
        <dbReference type="HAMAP-Rule" id="MF_00244"/>
    </source>
</evidence>
<dbReference type="UniPathway" id="UPA00253">
    <property type="reaction ID" value="UER00332"/>
</dbReference>
<dbReference type="CDD" id="cd02165">
    <property type="entry name" value="NMNAT"/>
    <property type="match status" value="1"/>
</dbReference>
<evidence type="ECO:0000256" key="1">
    <source>
        <dbReference type="ARBA" id="ARBA00002324"/>
    </source>
</evidence>
<keyword evidence="8 10" id="KW-0520">NAD</keyword>
<feature type="domain" description="Cytidyltransferase-like" evidence="11">
    <location>
        <begin position="6"/>
        <end position="161"/>
    </location>
</feature>
<dbReference type="GO" id="GO:0004515">
    <property type="term" value="F:nicotinate-nucleotide adenylyltransferase activity"/>
    <property type="evidence" value="ECO:0007669"/>
    <property type="project" value="UniProtKB-UniRule"/>
</dbReference>
<dbReference type="EC" id="2.7.7.18" evidence="10"/>
<dbReference type="GO" id="GO:0005524">
    <property type="term" value="F:ATP binding"/>
    <property type="evidence" value="ECO:0007669"/>
    <property type="project" value="UniProtKB-KW"/>
</dbReference>
<evidence type="ECO:0000256" key="5">
    <source>
        <dbReference type="ARBA" id="ARBA00022695"/>
    </source>
</evidence>
<dbReference type="Pfam" id="PF01467">
    <property type="entry name" value="CTP_transf_like"/>
    <property type="match status" value="1"/>
</dbReference>
<proteinExistence type="inferred from homology"/>
<comment type="pathway">
    <text evidence="2 10">Cofactor biosynthesis; NAD(+) biosynthesis; deamido-NAD(+) from nicotinate D-ribonucleotide: step 1/1.</text>
</comment>
<name>A0A845DTJ6_9BACI</name>
<dbReference type="NCBIfam" id="NF000841">
    <property type="entry name" value="PRK00071.1-4"/>
    <property type="match status" value="1"/>
</dbReference>
<dbReference type="NCBIfam" id="TIGR00125">
    <property type="entry name" value="cyt_tran_rel"/>
    <property type="match status" value="1"/>
</dbReference>
<dbReference type="Gene3D" id="3.40.50.620">
    <property type="entry name" value="HUPs"/>
    <property type="match status" value="1"/>
</dbReference>
<dbReference type="PANTHER" id="PTHR39321">
    <property type="entry name" value="NICOTINATE-NUCLEOTIDE ADENYLYLTRANSFERASE-RELATED"/>
    <property type="match status" value="1"/>
</dbReference>
<evidence type="ECO:0000256" key="6">
    <source>
        <dbReference type="ARBA" id="ARBA00022741"/>
    </source>
</evidence>
<dbReference type="AlphaFoldDB" id="A0A845DTJ6"/>
<dbReference type="Proteomes" id="UP000460949">
    <property type="component" value="Unassembled WGS sequence"/>
</dbReference>
<comment type="catalytic activity">
    <reaction evidence="9 10">
        <text>nicotinate beta-D-ribonucleotide + ATP + H(+) = deamido-NAD(+) + diphosphate</text>
        <dbReference type="Rhea" id="RHEA:22860"/>
        <dbReference type="ChEBI" id="CHEBI:15378"/>
        <dbReference type="ChEBI" id="CHEBI:30616"/>
        <dbReference type="ChEBI" id="CHEBI:33019"/>
        <dbReference type="ChEBI" id="CHEBI:57502"/>
        <dbReference type="ChEBI" id="CHEBI:58437"/>
        <dbReference type="EC" id="2.7.7.18"/>
    </reaction>
</comment>
<dbReference type="NCBIfam" id="TIGR00482">
    <property type="entry name" value="nicotinate (nicotinamide) nucleotide adenylyltransferase"/>
    <property type="match status" value="1"/>
</dbReference>
<evidence type="ECO:0000256" key="9">
    <source>
        <dbReference type="ARBA" id="ARBA00048721"/>
    </source>
</evidence>
<evidence type="ECO:0000256" key="7">
    <source>
        <dbReference type="ARBA" id="ARBA00022840"/>
    </source>
</evidence>
<keyword evidence="4 10" id="KW-0808">Transferase</keyword>
<accession>A0A845DTJ6</accession>
<comment type="similarity">
    <text evidence="10">Belongs to the NadD family.</text>
</comment>
<keyword evidence="6 10" id="KW-0547">Nucleotide-binding</keyword>
<dbReference type="InterPro" id="IPR004821">
    <property type="entry name" value="Cyt_trans-like"/>
</dbReference>
<dbReference type="HAMAP" id="MF_00244">
    <property type="entry name" value="NaMN_adenylyltr"/>
    <property type="match status" value="1"/>
</dbReference>
<dbReference type="RefSeq" id="WP_160836183.1">
    <property type="nucleotide sequence ID" value="NZ_WMET01000001.1"/>
</dbReference>
<dbReference type="GO" id="GO:0009435">
    <property type="term" value="P:NAD+ biosynthetic process"/>
    <property type="evidence" value="ECO:0007669"/>
    <property type="project" value="UniProtKB-UniRule"/>
</dbReference>
<dbReference type="OrthoDB" id="5295945at2"/>
<evidence type="ECO:0000256" key="2">
    <source>
        <dbReference type="ARBA" id="ARBA00005019"/>
    </source>
</evidence>
<dbReference type="EMBL" id="WMET01000001">
    <property type="protein sequence ID" value="MYL19845.1"/>
    <property type="molecule type" value="Genomic_DNA"/>
</dbReference>
<dbReference type="PANTHER" id="PTHR39321:SF3">
    <property type="entry name" value="PHOSPHOPANTETHEINE ADENYLYLTRANSFERASE"/>
    <property type="match status" value="1"/>
</dbReference>
<evidence type="ECO:0000256" key="8">
    <source>
        <dbReference type="ARBA" id="ARBA00023027"/>
    </source>
</evidence>
<sequence>MKKIGILGGTFDPPHYGHLLMAEYCREDMGLDEVWFMPSYIPPHKKESQTDAELRLEMVERSIAGHPDFRLCDIELVRKGTSYTYDTLTLLNSEYPDHHFFFIIGGDMVQNLPQWYKIKELKTIVDFVGVKRPGYEWNPEADVHYVDIPGVDVSSTMIREKLKNGKSVRYLVPEAVDSYIKEHHLYGNDS</sequence>
<evidence type="ECO:0000259" key="11">
    <source>
        <dbReference type="Pfam" id="PF01467"/>
    </source>
</evidence>
<keyword evidence="3 10" id="KW-0662">Pyridine nucleotide biosynthesis</keyword>
<dbReference type="NCBIfam" id="NF000840">
    <property type="entry name" value="PRK00071.1-3"/>
    <property type="match status" value="1"/>
</dbReference>
<keyword evidence="5 10" id="KW-0548">Nucleotidyltransferase</keyword>
<dbReference type="InterPro" id="IPR005248">
    <property type="entry name" value="NadD/NMNAT"/>
</dbReference>
<dbReference type="InterPro" id="IPR014729">
    <property type="entry name" value="Rossmann-like_a/b/a_fold"/>
</dbReference>
<dbReference type="SUPFAM" id="SSF52374">
    <property type="entry name" value="Nucleotidylyl transferase"/>
    <property type="match status" value="1"/>
</dbReference>